<dbReference type="AlphaFoldDB" id="Q7V725"/>
<evidence type="ECO:0000313" key="2">
    <source>
        <dbReference type="Proteomes" id="UP000001423"/>
    </source>
</evidence>
<reference evidence="1 2" key="1">
    <citation type="journal article" date="2003" name="Nature">
        <title>Genome divergence in two Prochlorococcus ecotypes reflects oceanic niche differentiation.</title>
        <authorList>
            <person name="Rocap G."/>
            <person name="Larimer F.W."/>
            <person name="Lamerdin J.E."/>
            <person name="Malfatti S."/>
            <person name="Chain P."/>
            <person name="Ahlgren N.A."/>
            <person name="Arellano A."/>
            <person name="Coleman M."/>
            <person name="Hauser L."/>
            <person name="Hess W.R."/>
            <person name="Johnson Z.I."/>
            <person name="Land M.L."/>
            <person name="Lindell D."/>
            <person name="Post A.F."/>
            <person name="Regala W."/>
            <person name="Shah M."/>
            <person name="Shaw S.L."/>
            <person name="Steglich C."/>
            <person name="Sullivan M.B."/>
            <person name="Ting C.S."/>
            <person name="Tolonen A."/>
            <person name="Webb E.A."/>
            <person name="Zinser E.R."/>
            <person name="Chisholm S.W."/>
        </authorList>
    </citation>
    <scope>NUCLEOTIDE SEQUENCE [LARGE SCALE GENOMIC DNA]</scope>
    <source>
        <strain evidence="2">MIT 9313</strain>
    </source>
</reference>
<accession>Q7V725</accession>
<sequence>MLCLNSVQHYLIVWTFPTVEGAWDSCPGFADYINAGGSGDKFEGFELKYRVCEPVSGSGVAIAVASDIGKVWAHLSPWIKTYGIQFEVKAVVSDAEFAAMWPAVEAAAAVD</sequence>
<keyword evidence="2" id="KW-1185">Reference proteome</keyword>
<evidence type="ECO:0000313" key="1">
    <source>
        <dbReference type="EMBL" id="CAE21112.1"/>
    </source>
</evidence>
<protein>
    <recommendedName>
        <fullName evidence="3">DUF3303 domain-containing protein</fullName>
    </recommendedName>
</protein>
<dbReference type="Proteomes" id="UP000001423">
    <property type="component" value="Chromosome"/>
</dbReference>
<dbReference type="EMBL" id="BX548175">
    <property type="protein sequence ID" value="CAE21112.1"/>
    <property type="molecule type" value="Genomic_DNA"/>
</dbReference>
<dbReference type="eggNOG" id="ENOG5030SCB">
    <property type="taxonomic scope" value="Bacteria"/>
</dbReference>
<name>Q7V725_PROMM</name>
<dbReference type="KEGG" id="pmt:PMT_0937"/>
<evidence type="ECO:0008006" key="3">
    <source>
        <dbReference type="Google" id="ProtNLM"/>
    </source>
</evidence>
<dbReference type="HOGENOM" id="CLU_158026_0_0_3"/>
<dbReference type="InterPro" id="IPR021734">
    <property type="entry name" value="DUF3303"/>
</dbReference>
<organism evidence="1 2">
    <name type="scientific">Prochlorococcus marinus (strain MIT 9313)</name>
    <dbReference type="NCBI Taxonomy" id="74547"/>
    <lineage>
        <taxon>Bacteria</taxon>
        <taxon>Bacillati</taxon>
        <taxon>Cyanobacteriota</taxon>
        <taxon>Cyanophyceae</taxon>
        <taxon>Synechococcales</taxon>
        <taxon>Prochlorococcaceae</taxon>
        <taxon>Prochlorococcus</taxon>
    </lineage>
</organism>
<dbReference type="Pfam" id="PF11746">
    <property type="entry name" value="DUF3303"/>
    <property type="match status" value="1"/>
</dbReference>
<proteinExistence type="predicted"/>
<gene>
    <name evidence="1" type="ordered locus">PMT_0937</name>
</gene>